<dbReference type="SMART" id="SM00960">
    <property type="entry name" value="Robl_LC7"/>
    <property type="match status" value="1"/>
</dbReference>
<evidence type="ECO:0000259" key="1">
    <source>
        <dbReference type="SMART" id="SM00960"/>
    </source>
</evidence>
<dbReference type="Gene3D" id="3.30.450.30">
    <property type="entry name" value="Dynein light chain 2a, cytoplasmic"/>
    <property type="match status" value="1"/>
</dbReference>
<gene>
    <name evidence="2" type="ORF">AQJ46_45550</name>
</gene>
<sequence>MTQAARPNLSWILNELLDILHARHALVLSADGLTVASSDGVNRNLADRIAASVSGLQSLSRSAGEFVTEDNTVWQQTMVQYQDGYLFVIAAGSGSHLVVSAGSQVDIEAISYRMEKTVERLGDPLSVAPREPSTQG</sequence>
<reference evidence="2" key="1">
    <citation type="submission" date="2015-10" db="EMBL/GenBank/DDBJ databases">
        <title>Draft genome sequence of Streptomyces canus DSM 40017, type strain for the species Streptomyces canus.</title>
        <authorList>
            <person name="Ruckert C."/>
            <person name="Winkler A."/>
            <person name="Kalinowski J."/>
            <person name="Kampfer P."/>
            <person name="Glaeser S."/>
        </authorList>
    </citation>
    <scope>NUCLEOTIDE SEQUENCE [LARGE SCALE GENOMIC DNA]</scope>
    <source>
        <strain evidence="2">DSM 40017</strain>
    </source>
</reference>
<dbReference type="STRING" id="58343.AQJ46_45550"/>
<name>A0A117QWE6_9ACTN</name>
<dbReference type="Proteomes" id="UP000053669">
    <property type="component" value="Unassembled WGS sequence"/>
</dbReference>
<organism evidence="2">
    <name type="scientific">Streptomyces canus</name>
    <dbReference type="NCBI Taxonomy" id="58343"/>
    <lineage>
        <taxon>Bacteria</taxon>
        <taxon>Bacillati</taxon>
        <taxon>Actinomycetota</taxon>
        <taxon>Actinomycetes</taxon>
        <taxon>Kitasatosporales</taxon>
        <taxon>Streptomycetaceae</taxon>
        <taxon>Streptomyces</taxon>
        <taxon>Streptomyces aurantiacus group</taxon>
    </lineage>
</organism>
<accession>A0A117QWE6</accession>
<evidence type="ECO:0000313" key="2">
    <source>
        <dbReference type="EMBL" id="KUN57793.1"/>
    </source>
</evidence>
<dbReference type="RefSeq" id="WP_059211251.1">
    <property type="nucleotide sequence ID" value="NZ_KQ948679.1"/>
</dbReference>
<dbReference type="InterPro" id="IPR053141">
    <property type="entry name" value="Mycobact_SerProt_Inhib_Rv3364c"/>
</dbReference>
<comment type="caution">
    <text evidence="2">The sequence shown here is derived from an EMBL/GenBank/DDBJ whole genome shotgun (WGS) entry which is preliminary data.</text>
</comment>
<dbReference type="EMBL" id="LMWU01000067">
    <property type="protein sequence ID" value="KUN57793.1"/>
    <property type="molecule type" value="Genomic_DNA"/>
</dbReference>
<protein>
    <submittedName>
        <fullName evidence="2">Dynein regulation protein LC7</fullName>
    </submittedName>
</protein>
<dbReference type="PANTHER" id="PTHR36222:SF1">
    <property type="entry name" value="SERINE PROTEASE INHIBITOR RV3364C"/>
    <property type="match status" value="1"/>
</dbReference>
<dbReference type="SUPFAM" id="SSF103196">
    <property type="entry name" value="Roadblock/LC7 domain"/>
    <property type="match status" value="1"/>
</dbReference>
<dbReference type="PANTHER" id="PTHR36222">
    <property type="entry name" value="SERINE PROTEASE INHIBITOR RV3364C"/>
    <property type="match status" value="1"/>
</dbReference>
<dbReference type="InterPro" id="IPR004942">
    <property type="entry name" value="Roadblock/LAMTOR2_dom"/>
</dbReference>
<dbReference type="AlphaFoldDB" id="A0A117QWE6"/>
<feature type="domain" description="Roadblock/LAMTOR2" evidence="1">
    <location>
        <begin position="10"/>
        <end position="101"/>
    </location>
</feature>
<proteinExistence type="predicted"/>
<dbReference type="Pfam" id="PF03259">
    <property type="entry name" value="Robl_LC7"/>
    <property type="match status" value="1"/>
</dbReference>